<sequence length="658" mass="71850">MMKTSLLRQAAAARVALAVRPAQAAFRVSSTALPFSRSSRNSAAVYRPASSLLRFYSSESAAPATTDAARPGRITRFADLPQIGVHERLVASLTRGMKYETMTEIQSSTINAALAGKDVVAQAKTGTGKTLAFLVPIVQRIIDNDAALAMPRGGRARSDDIRAIVVSPTRELAEQIGAEAKRLCHGTGVVVQIAVGGTQKNMMLRKTRMEGCHLMIATPGRLHDLLSDQSTGIAAPNLAALVLDEADRMLDVGFKAELESISEFLPRRDEVPRQTLLYSATLPKNVVNIARQFINPTNFEFVQTVKSDEAPTHERVPQFIVPCRGFENIGPTLLELTRREIQKSLSDPERLPFKAIVFLPTTASVMCYSRLFRGLKSRDRSIPRIYDIHSKLQQNSRTRSAEDFRATTSGILFSSDVSARGMDFPNVTHVIQLHLPQDRDLYIHRIGRTGRAGKQGEAYLLASDLEIPGARDRLPGLPIQRCTDLESASLDVTKIHPLPAVFTDMKEAAQFVPEDILRDTYTSFLGHAIKDVNRQDLVNEVNNLSKYSWGQDEPPMVSQRFASQLGGGRVRGLRIGDVVPQRSSFGGRDGGRDGGFGGFGGRGGGRDGGFGGFGGRSGGGFRGGRGSRPPPRDGFEMMERLANDGSRQRGRNRPQPSF</sequence>
<proteinExistence type="predicted"/>
<organism evidence="1 2">
    <name type="scientific">Chaetomium tenue</name>
    <dbReference type="NCBI Taxonomy" id="1854479"/>
    <lineage>
        <taxon>Eukaryota</taxon>
        <taxon>Fungi</taxon>
        <taxon>Dikarya</taxon>
        <taxon>Ascomycota</taxon>
        <taxon>Pezizomycotina</taxon>
        <taxon>Sordariomycetes</taxon>
        <taxon>Sordariomycetidae</taxon>
        <taxon>Sordariales</taxon>
        <taxon>Chaetomiaceae</taxon>
        <taxon>Chaetomium</taxon>
    </lineage>
</organism>
<dbReference type="Proteomes" id="UP000724584">
    <property type="component" value="Unassembled WGS sequence"/>
</dbReference>
<name>A0ACB7P8K2_9PEZI</name>
<accession>A0ACB7P8K2</accession>
<evidence type="ECO:0000313" key="1">
    <source>
        <dbReference type="EMBL" id="KAH6631808.1"/>
    </source>
</evidence>
<keyword evidence="1" id="KW-0378">Hydrolase</keyword>
<comment type="caution">
    <text evidence="1">The sequence shown here is derived from an EMBL/GenBank/DDBJ whole genome shotgun (WGS) entry which is preliminary data.</text>
</comment>
<gene>
    <name evidence="1" type="ORF">F5144DRAFT_489984</name>
</gene>
<keyword evidence="2" id="KW-1185">Reference proteome</keyword>
<dbReference type="EMBL" id="JAGIZQ010000004">
    <property type="protein sequence ID" value="KAH6631808.1"/>
    <property type="molecule type" value="Genomic_DNA"/>
</dbReference>
<reference evidence="1 2" key="1">
    <citation type="journal article" date="2021" name="Nat. Commun.">
        <title>Genetic determinants of endophytism in the Arabidopsis root mycobiome.</title>
        <authorList>
            <person name="Mesny F."/>
            <person name="Miyauchi S."/>
            <person name="Thiergart T."/>
            <person name="Pickel B."/>
            <person name="Atanasova L."/>
            <person name="Karlsson M."/>
            <person name="Huettel B."/>
            <person name="Barry K.W."/>
            <person name="Haridas S."/>
            <person name="Chen C."/>
            <person name="Bauer D."/>
            <person name="Andreopoulos W."/>
            <person name="Pangilinan J."/>
            <person name="LaButti K."/>
            <person name="Riley R."/>
            <person name="Lipzen A."/>
            <person name="Clum A."/>
            <person name="Drula E."/>
            <person name="Henrissat B."/>
            <person name="Kohler A."/>
            <person name="Grigoriev I.V."/>
            <person name="Martin F.M."/>
            <person name="Hacquard S."/>
        </authorList>
    </citation>
    <scope>NUCLEOTIDE SEQUENCE [LARGE SCALE GENOMIC DNA]</scope>
    <source>
        <strain evidence="1 2">MPI-SDFR-AT-0079</strain>
    </source>
</reference>
<protein>
    <submittedName>
        <fullName evidence="1">P-loop containing nucleoside triphosphate hydrolase protein</fullName>
    </submittedName>
</protein>
<evidence type="ECO:0000313" key="2">
    <source>
        <dbReference type="Proteomes" id="UP000724584"/>
    </source>
</evidence>